<reference evidence="3" key="1">
    <citation type="submission" date="2025-08" db="UniProtKB">
        <authorList>
            <consortium name="RefSeq"/>
        </authorList>
    </citation>
    <scope>IDENTIFICATION</scope>
    <source>
        <tissue evidence="3">Gonads</tissue>
    </source>
</reference>
<evidence type="ECO:0000313" key="2">
    <source>
        <dbReference type="Proteomes" id="UP000504635"/>
    </source>
</evidence>
<dbReference type="AlphaFoldDB" id="A0A6J2Y1G5"/>
<proteinExistence type="predicted"/>
<feature type="compositionally biased region" description="Basic and acidic residues" evidence="1">
    <location>
        <begin position="135"/>
        <end position="153"/>
    </location>
</feature>
<name>A0A6J2Y1G5_SITOR</name>
<feature type="compositionally biased region" description="Basic and acidic residues" evidence="1">
    <location>
        <begin position="23"/>
        <end position="67"/>
    </location>
</feature>
<feature type="compositionally biased region" description="Basic residues" evidence="1">
    <location>
        <begin position="106"/>
        <end position="118"/>
    </location>
</feature>
<dbReference type="Proteomes" id="UP000504635">
    <property type="component" value="Unplaced"/>
</dbReference>
<dbReference type="InParanoid" id="A0A6J2Y1G5"/>
<keyword evidence="2" id="KW-1185">Reference proteome</keyword>
<protein>
    <submittedName>
        <fullName evidence="3">Protein argonaute-2-like</fullName>
    </submittedName>
</protein>
<organism evidence="2 3">
    <name type="scientific">Sitophilus oryzae</name>
    <name type="common">Rice weevil</name>
    <name type="synonym">Curculio oryzae</name>
    <dbReference type="NCBI Taxonomy" id="7048"/>
    <lineage>
        <taxon>Eukaryota</taxon>
        <taxon>Metazoa</taxon>
        <taxon>Ecdysozoa</taxon>
        <taxon>Arthropoda</taxon>
        <taxon>Hexapoda</taxon>
        <taxon>Insecta</taxon>
        <taxon>Pterygota</taxon>
        <taxon>Neoptera</taxon>
        <taxon>Endopterygota</taxon>
        <taxon>Coleoptera</taxon>
        <taxon>Polyphaga</taxon>
        <taxon>Cucujiformia</taxon>
        <taxon>Curculionidae</taxon>
        <taxon>Dryophthorinae</taxon>
        <taxon>Sitophilus</taxon>
    </lineage>
</organism>
<evidence type="ECO:0000313" key="3">
    <source>
        <dbReference type="RefSeq" id="XP_030757623.1"/>
    </source>
</evidence>
<feature type="region of interest" description="Disordered" evidence="1">
    <location>
        <begin position="1"/>
        <end position="153"/>
    </location>
</feature>
<gene>
    <name evidence="3" type="primary">LOC115883403</name>
</gene>
<evidence type="ECO:0000256" key="1">
    <source>
        <dbReference type="SAM" id="MobiDB-lite"/>
    </source>
</evidence>
<sequence length="153" mass="16466">MREAEGTTGGKARESMAPQSGREIQRQARGGDKSKSARPRPGADDGAREERAEGKTARTWEGTRGEQRGGNQAGQRARGGRKGEGGEGRPQGATRPSTEEAQGRGGGKRNKGGKRTRRRGAERAGRAGKKKKKYGVKEGAKKRAWGEEEARRQ</sequence>
<dbReference type="GeneID" id="115883403"/>
<dbReference type="RefSeq" id="XP_030757623.1">
    <property type="nucleotide sequence ID" value="XM_030901763.1"/>
</dbReference>
<accession>A0A6J2Y1G5</accession>
<dbReference type="KEGG" id="soy:115883403"/>